<organism evidence="2 5">
    <name type="scientific">Listeria monocytogenes</name>
    <dbReference type="NCBI Taxonomy" id="1639"/>
    <lineage>
        <taxon>Bacteria</taxon>
        <taxon>Bacillati</taxon>
        <taxon>Bacillota</taxon>
        <taxon>Bacilli</taxon>
        <taxon>Bacillales</taxon>
        <taxon>Listeriaceae</taxon>
        <taxon>Listeria</taxon>
    </lineage>
</organism>
<keyword evidence="2" id="KW-0547">Nucleotide-binding</keyword>
<dbReference type="InterPro" id="IPR049945">
    <property type="entry name" value="AAA_22"/>
</dbReference>
<dbReference type="GO" id="GO:0005524">
    <property type="term" value="F:ATP binding"/>
    <property type="evidence" value="ECO:0007669"/>
    <property type="project" value="UniProtKB-KW"/>
</dbReference>
<dbReference type="SUPFAM" id="SSF52540">
    <property type="entry name" value="P-loop containing nucleoside triphosphate hydrolases"/>
    <property type="match status" value="1"/>
</dbReference>
<dbReference type="EMBL" id="AACJYH010000021">
    <property type="protein sequence ID" value="EAK8899076.1"/>
    <property type="molecule type" value="Genomic_DNA"/>
</dbReference>
<dbReference type="Proteomes" id="UP000354255">
    <property type="component" value="Unassembled WGS sequence"/>
</dbReference>
<dbReference type="PANTHER" id="PTHR35894">
    <property type="entry name" value="GENERAL SECRETION PATHWAY PROTEIN A-RELATED"/>
    <property type="match status" value="1"/>
</dbReference>
<dbReference type="RefSeq" id="WP_011011043.1">
    <property type="nucleotide sequence ID" value="NZ_CP014254.1"/>
</dbReference>
<dbReference type="InterPro" id="IPR027417">
    <property type="entry name" value="P-loop_NTPase"/>
</dbReference>
<protein>
    <submittedName>
        <fullName evidence="2">ATP-binding protein</fullName>
    </submittedName>
</protein>
<dbReference type="EMBL" id="AAAKQF010000021">
    <property type="protein sequence ID" value="EAC9041610.1"/>
    <property type="molecule type" value="Genomic_DNA"/>
</dbReference>
<accession>A0A2Z5C7V9</accession>
<proteinExistence type="predicted"/>
<reference evidence="2 5" key="1">
    <citation type="submission" date="2018-06" db="EMBL/GenBank/DDBJ databases">
        <authorList>
            <consortium name="PulseNet: The National Subtyping Network for Foodborne Disease Surveillance"/>
            <person name="Tarr C.L."/>
            <person name="Trees E."/>
            <person name="Katz L.S."/>
            <person name="Carleton-Romer H.A."/>
            <person name="Stroika S."/>
            <person name="Kucerova Z."/>
            <person name="Roache K.F."/>
            <person name="Sabol A.L."/>
            <person name="Besser J."/>
            <person name="Gerner-Smidt P."/>
        </authorList>
    </citation>
    <scope>NUCLEOTIDE SEQUENCE [LARGE SCALE GENOMIC DNA]</scope>
    <source>
        <strain evidence="2 5">PNUSAL000910</strain>
        <strain evidence="3 4">PNUSAL004402</strain>
    </source>
</reference>
<keyword evidence="2" id="KW-0067">ATP-binding</keyword>
<dbReference type="Gene3D" id="3.40.50.300">
    <property type="entry name" value="P-loop containing nucleotide triphosphate hydrolases"/>
    <property type="match status" value="1"/>
</dbReference>
<dbReference type="InterPro" id="IPR052026">
    <property type="entry name" value="ExeA_AAA_ATPase_DNA-bind"/>
</dbReference>
<dbReference type="AlphaFoldDB" id="A0A2Z5C7V9"/>
<dbReference type="PANTHER" id="PTHR35894:SF5">
    <property type="entry name" value="MU-LIKE PROPHAGE FLUMU DNA TRANSPOSITION PROTEIN B"/>
    <property type="match status" value="1"/>
</dbReference>
<evidence type="ECO:0000313" key="4">
    <source>
        <dbReference type="Proteomes" id="UP000350032"/>
    </source>
</evidence>
<dbReference type="Proteomes" id="UP000350032">
    <property type="component" value="Unassembled WGS sequence"/>
</dbReference>
<evidence type="ECO:0000313" key="2">
    <source>
        <dbReference type="EMBL" id="EAC9041610.1"/>
    </source>
</evidence>
<sequence length="285" mass="32850">MNELNFIETKEYKKFAEFCRACMKYKYIGICYGNPGVGKTISAKHYANWHRLETILTRKGNRLNPELVIDKLKGIKTNTLFVTAPATKPSSLSSQLSSLAIDIAHVNEIISSTENKVIPKTDRIDYMATSIDRIVENIFYAVDLIIIDEIDRLKIQTLDLLRDIYDQNDVGMVFIGMQGIEKRLSKYPQLYSRIGFAHEFKKLSSSEIKHILEYRCQDIGLAIDYENFEDYDAINRIIKLTNGNFRLLQRLFTQIDRIMEINNLEKISSDVVQAARESLIIGFTE</sequence>
<dbReference type="GO" id="GO:0016887">
    <property type="term" value="F:ATP hydrolysis activity"/>
    <property type="evidence" value="ECO:0007669"/>
    <property type="project" value="InterPro"/>
</dbReference>
<dbReference type="Pfam" id="PF13401">
    <property type="entry name" value="AAA_22"/>
    <property type="match status" value="1"/>
</dbReference>
<feature type="domain" description="ORC1/DEAH AAA+ ATPase" evidence="1">
    <location>
        <begin position="25"/>
        <end position="184"/>
    </location>
</feature>
<evidence type="ECO:0000259" key="1">
    <source>
        <dbReference type="Pfam" id="PF13401"/>
    </source>
</evidence>
<evidence type="ECO:0000313" key="3">
    <source>
        <dbReference type="EMBL" id="EAK8899076.1"/>
    </source>
</evidence>
<gene>
    <name evidence="3" type="ORF">D7104_15430</name>
    <name evidence="2" type="ORF">KV70_15510</name>
</gene>
<evidence type="ECO:0000313" key="5">
    <source>
        <dbReference type="Proteomes" id="UP000354255"/>
    </source>
</evidence>
<comment type="caution">
    <text evidence="2">The sequence shown here is derived from an EMBL/GenBank/DDBJ whole genome shotgun (WGS) entry which is preliminary data.</text>
</comment>
<name>A0A2Z5C7V9_LISMN</name>
<dbReference type="Gene3D" id="1.10.8.60">
    <property type="match status" value="1"/>
</dbReference>